<name>A0A0D0CW21_9AGAM</name>
<evidence type="ECO:0000313" key="1">
    <source>
        <dbReference type="EMBL" id="KIK79693.1"/>
    </source>
</evidence>
<keyword evidence="2" id="KW-1185">Reference proteome</keyword>
<dbReference type="AlphaFoldDB" id="A0A0D0CW21"/>
<organism evidence="1 2">
    <name type="scientific">Paxillus rubicundulus Ve08.2h10</name>
    <dbReference type="NCBI Taxonomy" id="930991"/>
    <lineage>
        <taxon>Eukaryota</taxon>
        <taxon>Fungi</taxon>
        <taxon>Dikarya</taxon>
        <taxon>Basidiomycota</taxon>
        <taxon>Agaricomycotina</taxon>
        <taxon>Agaricomycetes</taxon>
        <taxon>Agaricomycetidae</taxon>
        <taxon>Boletales</taxon>
        <taxon>Paxilineae</taxon>
        <taxon>Paxillaceae</taxon>
        <taxon>Paxillus</taxon>
    </lineage>
</organism>
<dbReference type="HOGENOM" id="CLU_006344_15_1_1"/>
<protein>
    <submittedName>
        <fullName evidence="1">Uncharacterized protein</fullName>
    </submittedName>
</protein>
<dbReference type="OrthoDB" id="3187773at2759"/>
<proteinExistence type="predicted"/>
<dbReference type="Proteomes" id="UP000054538">
    <property type="component" value="Unassembled WGS sequence"/>
</dbReference>
<sequence>MQQAHNHAKPSHALAIELGIPSLPSLVTCFLMEQLYPDSLLAPSSVHPFTSHMKNFNSAIAMFVALSDPSGIGSMHREHIQAVPSWQRGLAHYDCMFVSTDDTQEGMLGMEVAQVYCFFSFIHSDGQSFPCTLVHWFDCIVNECS</sequence>
<accession>A0A0D0CW21</accession>
<reference evidence="1 2" key="1">
    <citation type="submission" date="2014-04" db="EMBL/GenBank/DDBJ databases">
        <authorList>
            <consortium name="DOE Joint Genome Institute"/>
            <person name="Kuo A."/>
            <person name="Kohler A."/>
            <person name="Jargeat P."/>
            <person name="Nagy L.G."/>
            <person name="Floudas D."/>
            <person name="Copeland A."/>
            <person name="Barry K.W."/>
            <person name="Cichocki N."/>
            <person name="Veneault-Fourrey C."/>
            <person name="LaButti K."/>
            <person name="Lindquist E.A."/>
            <person name="Lipzen A."/>
            <person name="Lundell T."/>
            <person name="Morin E."/>
            <person name="Murat C."/>
            <person name="Sun H."/>
            <person name="Tunlid A."/>
            <person name="Henrissat B."/>
            <person name="Grigoriev I.V."/>
            <person name="Hibbett D.S."/>
            <person name="Martin F."/>
            <person name="Nordberg H.P."/>
            <person name="Cantor M.N."/>
            <person name="Hua S.X."/>
        </authorList>
    </citation>
    <scope>NUCLEOTIDE SEQUENCE [LARGE SCALE GENOMIC DNA]</scope>
    <source>
        <strain evidence="1 2">Ve08.2h10</strain>
    </source>
</reference>
<dbReference type="InParanoid" id="A0A0D0CW21"/>
<dbReference type="EMBL" id="KN826210">
    <property type="protein sequence ID" value="KIK79693.1"/>
    <property type="molecule type" value="Genomic_DNA"/>
</dbReference>
<evidence type="ECO:0000313" key="2">
    <source>
        <dbReference type="Proteomes" id="UP000054538"/>
    </source>
</evidence>
<gene>
    <name evidence="1" type="ORF">PAXRUDRAFT_160615</name>
</gene>
<reference evidence="2" key="2">
    <citation type="submission" date="2015-01" db="EMBL/GenBank/DDBJ databases">
        <title>Evolutionary Origins and Diversification of the Mycorrhizal Mutualists.</title>
        <authorList>
            <consortium name="DOE Joint Genome Institute"/>
            <consortium name="Mycorrhizal Genomics Consortium"/>
            <person name="Kohler A."/>
            <person name="Kuo A."/>
            <person name="Nagy L.G."/>
            <person name="Floudas D."/>
            <person name="Copeland A."/>
            <person name="Barry K.W."/>
            <person name="Cichocki N."/>
            <person name="Veneault-Fourrey C."/>
            <person name="LaButti K."/>
            <person name="Lindquist E.A."/>
            <person name="Lipzen A."/>
            <person name="Lundell T."/>
            <person name="Morin E."/>
            <person name="Murat C."/>
            <person name="Riley R."/>
            <person name="Ohm R."/>
            <person name="Sun H."/>
            <person name="Tunlid A."/>
            <person name="Henrissat B."/>
            <person name="Grigoriev I.V."/>
            <person name="Hibbett D.S."/>
            <person name="Martin F."/>
        </authorList>
    </citation>
    <scope>NUCLEOTIDE SEQUENCE [LARGE SCALE GENOMIC DNA]</scope>
    <source>
        <strain evidence="2">Ve08.2h10</strain>
    </source>
</reference>
<dbReference type="STRING" id="930991.A0A0D0CW21"/>